<accession>A0A2T1N5P5</accession>
<dbReference type="PANTHER" id="PTHR12558">
    <property type="entry name" value="CELL DIVISION CYCLE 16,23,27"/>
    <property type="match status" value="1"/>
</dbReference>
<dbReference type="PANTHER" id="PTHR12558:SF13">
    <property type="entry name" value="CELL DIVISION CYCLE PROTEIN 27 HOMOLOG"/>
    <property type="match status" value="1"/>
</dbReference>
<proteinExistence type="predicted"/>
<dbReference type="Gene3D" id="1.25.40.10">
    <property type="entry name" value="Tetratricopeptide repeat domain"/>
    <property type="match status" value="3"/>
</dbReference>
<dbReference type="SUPFAM" id="SSF81901">
    <property type="entry name" value="HCP-like"/>
    <property type="match status" value="1"/>
</dbReference>
<dbReference type="PROSITE" id="PS51257">
    <property type="entry name" value="PROKAR_LIPOPROTEIN"/>
    <property type="match status" value="1"/>
</dbReference>
<protein>
    <submittedName>
        <fullName evidence="2">Cell surface protein</fullName>
    </submittedName>
</protein>
<comment type="caution">
    <text evidence="2">The sequence shown here is derived from an EMBL/GenBank/DDBJ whole genome shotgun (WGS) entry which is preliminary data.</text>
</comment>
<dbReference type="SMART" id="SM00028">
    <property type="entry name" value="TPR"/>
    <property type="match status" value="3"/>
</dbReference>
<dbReference type="PROSITE" id="PS50005">
    <property type="entry name" value="TPR"/>
    <property type="match status" value="1"/>
</dbReference>
<dbReference type="EMBL" id="PXOQ01000015">
    <property type="protein sequence ID" value="PSG86587.1"/>
    <property type="molecule type" value="Genomic_DNA"/>
</dbReference>
<name>A0A2T1N5P5_9FLAO</name>
<keyword evidence="3" id="KW-1185">Reference proteome</keyword>
<dbReference type="Pfam" id="PF13181">
    <property type="entry name" value="TPR_8"/>
    <property type="match status" value="1"/>
</dbReference>
<reference evidence="2 3" key="1">
    <citation type="submission" date="2018-03" db="EMBL/GenBank/DDBJ databases">
        <title>Mesoflavibacter sp. HG37 and Mesoflavibacter sp. HG96 sp.nov., two marine bacteria isolated from seawater of Western Pacific Ocean.</title>
        <authorList>
            <person name="Cheng H."/>
            <person name="Wu Y.-H."/>
            <person name="Guo L.-L."/>
            <person name="Xu X.-W."/>
        </authorList>
    </citation>
    <scope>NUCLEOTIDE SEQUENCE [LARGE SCALE GENOMIC DNA]</scope>
    <source>
        <strain evidence="2 3">KCTC 32269</strain>
    </source>
</reference>
<evidence type="ECO:0000313" key="3">
    <source>
        <dbReference type="Proteomes" id="UP000238426"/>
    </source>
</evidence>
<feature type="repeat" description="TPR" evidence="1">
    <location>
        <begin position="217"/>
        <end position="250"/>
    </location>
</feature>
<organism evidence="2 3">
    <name type="scientific">Aurantibacter aestuarii</name>
    <dbReference type="NCBI Taxonomy" id="1266046"/>
    <lineage>
        <taxon>Bacteria</taxon>
        <taxon>Pseudomonadati</taxon>
        <taxon>Bacteroidota</taxon>
        <taxon>Flavobacteriia</taxon>
        <taxon>Flavobacteriales</taxon>
        <taxon>Flavobacteriaceae</taxon>
        <taxon>Aurantibacter</taxon>
    </lineage>
</organism>
<dbReference type="RefSeq" id="WP_106464324.1">
    <property type="nucleotide sequence ID" value="NZ_PXOQ01000015.1"/>
</dbReference>
<dbReference type="AlphaFoldDB" id="A0A2T1N5P5"/>
<evidence type="ECO:0000313" key="2">
    <source>
        <dbReference type="EMBL" id="PSG86587.1"/>
    </source>
</evidence>
<dbReference type="InterPro" id="IPR011990">
    <property type="entry name" value="TPR-like_helical_dom_sf"/>
</dbReference>
<dbReference type="InterPro" id="IPR019734">
    <property type="entry name" value="TPR_rpt"/>
</dbReference>
<dbReference type="SUPFAM" id="SSF48452">
    <property type="entry name" value="TPR-like"/>
    <property type="match status" value="1"/>
</dbReference>
<evidence type="ECO:0000256" key="1">
    <source>
        <dbReference type="PROSITE-ProRule" id="PRU00339"/>
    </source>
</evidence>
<dbReference type="Proteomes" id="UP000238426">
    <property type="component" value="Unassembled WGS sequence"/>
</dbReference>
<keyword evidence="1" id="KW-0802">TPR repeat</keyword>
<dbReference type="OrthoDB" id="1399920at2"/>
<gene>
    <name evidence="2" type="ORF">C7H52_12215</name>
</gene>
<sequence>MITKNIWFVLIVLAIFTSCKTDTDSDSTITSQKDYLVFLESNNPNNTQKEAKENFEFWNEKINKEPNQFPYLGKLASSQNALFEATGNIENLKNAEAYLVQLNEKTQFNKPSHLQSLARVYISQHRFLEALELLLNAENIGDNLEASQKMLFDVYLELGDSDKAAAYLEKFKDFSDFDYLLRLAKWSDHNSDLDAAIKYMEKATAIAESSNLKSAKIWSYTNLADFYGHSGQIDKAYNFYLKSLELDPDNSYAKKGIAWIVFSHEKNTKEAKSIINKILETHNAPDYYLLLAEIAEYEGNEKEKNKALDSYWQAINNSGYGDMYNVYSAKLYLDSNPEKALEIAKREVENRPTAMSYSLYSHSLLSIGQKEEALKVLETHVIGHTTEPDALLTAAYIYKANGLNEKVKPIKKDLLDSSFEIGPLTIKEVELL</sequence>